<evidence type="ECO:0000313" key="3">
    <source>
        <dbReference type="EMBL" id="CAD5231434.1"/>
    </source>
</evidence>
<reference evidence="6" key="1">
    <citation type="submission" date="2016-11" db="UniProtKB">
        <authorList>
            <consortium name="WormBaseParasite"/>
        </authorList>
    </citation>
    <scope>IDENTIFICATION</scope>
</reference>
<proteinExistence type="predicted"/>
<organism evidence="4 6">
    <name type="scientific">Bursaphelenchus xylophilus</name>
    <name type="common">Pinewood nematode worm</name>
    <name type="synonym">Aphelenchoides xylophilus</name>
    <dbReference type="NCBI Taxonomy" id="6326"/>
    <lineage>
        <taxon>Eukaryota</taxon>
        <taxon>Metazoa</taxon>
        <taxon>Ecdysozoa</taxon>
        <taxon>Nematoda</taxon>
        <taxon>Chromadorea</taxon>
        <taxon>Rhabditida</taxon>
        <taxon>Tylenchina</taxon>
        <taxon>Tylenchomorpha</taxon>
        <taxon>Aphelenchoidea</taxon>
        <taxon>Aphelenchoididae</taxon>
        <taxon>Bursaphelenchus</taxon>
    </lineage>
</organism>
<sequence>MNSFIRGRRTVLIFTRRLFLFQFLLFLCALLLTALAEDISPSTIPALPTTTPNSSSQPIAHTHRPKRRRKVVWLVDEDEEEDEIEEEVLSRRRRYPSDGKSEGYRASRRKEVPVNYRLHDDLLRNYNKGARPVKHPSEIVNVSMSAFLYQIFKLDAVKNTISLSGSFELVSILLQES</sequence>
<dbReference type="SUPFAM" id="SSF63712">
    <property type="entry name" value="Nicotinic receptor ligand binding domain-like"/>
    <property type="match status" value="1"/>
</dbReference>
<evidence type="ECO:0000259" key="2">
    <source>
        <dbReference type="Pfam" id="PF02931"/>
    </source>
</evidence>
<feature type="signal peptide" evidence="1">
    <location>
        <begin position="1"/>
        <end position="36"/>
    </location>
</feature>
<dbReference type="Proteomes" id="UP000095284">
    <property type="component" value="Unplaced"/>
</dbReference>
<feature type="chain" id="PRO_5035359379" evidence="1">
    <location>
        <begin position="37"/>
        <end position="177"/>
    </location>
</feature>
<dbReference type="Gene3D" id="2.70.170.10">
    <property type="entry name" value="Neurotransmitter-gated ion-channel ligand-binding domain"/>
    <property type="match status" value="1"/>
</dbReference>
<dbReference type="Proteomes" id="UP000582659">
    <property type="component" value="Unassembled WGS sequence"/>
</dbReference>
<dbReference type="Pfam" id="PF02931">
    <property type="entry name" value="Neur_chan_LBD"/>
    <property type="match status" value="1"/>
</dbReference>
<accession>A0A1I7RT60</accession>
<gene>
    <name evidence="3" type="ORF">BXYJ_LOCUS11530</name>
</gene>
<dbReference type="GO" id="GO:0005230">
    <property type="term" value="F:extracellular ligand-gated monoatomic ion channel activity"/>
    <property type="evidence" value="ECO:0007669"/>
    <property type="project" value="InterPro"/>
</dbReference>
<dbReference type="OrthoDB" id="5865069at2759"/>
<dbReference type="WBParaSite" id="BXY_0391400.1">
    <property type="protein sequence ID" value="BXY_0391400.1"/>
    <property type="gene ID" value="BXY_0391400"/>
</dbReference>
<dbReference type="InterPro" id="IPR036734">
    <property type="entry name" value="Neur_chan_lig-bd_sf"/>
</dbReference>
<evidence type="ECO:0000313" key="6">
    <source>
        <dbReference type="WBParaSite" id="BXY_0391400.1"/>
    </source>
</evidence>
<dbReference type="InterPro" id="IPR006202">
    <property type="entry name" value="Neur_chan_lig-bd"/>
</dbReference>
<feature type="domain" description="Neurotransmitter-gated ion-channel ligand-binding" evidence="2">
    <location>
        <begin position="116"/>
        <end position="164"/>
    </location>
</feature>
<reference evidence="3" key="2">
    <citation type="submission" date="2020-09" db="EMBL/GenBank/DDBJ databases">
        <authorList>
            <person name="Kikuchi T."/>
        </authorList>
    </citation>
    <scope>NUCLEOTIDE SEQUENCE</scope>
    <source>
        <strain evidence="3">Ka4C1</strain>
    </source>
</reference>
<dbReference type="AlphaFoldDB" id="A0A1I7RT60"/>
<evidence type="ECO:0000313" key="4">
    <source>
        <dbReference type="Proteomes" id="UP000095284"/>
    </source>
</evidence>
<dbReference type="EMBL" id="CAJFCV020000005">
    <property type="protein sequence ID" value="CAG9122590.1"/>
    <property type="molecule type" value="Genomic_DNA"/>
</dbReference>
<evidence type="ECO:0000313" key="5">
    <source>
        <dbReference type="Proteomes" id="UP000659654"/>
    </source>
</evidence>
<keyword evidence="5" id="KW-1185">Reference proteome</keyword>
<dbReference type="GO" id="GO:0016020">
    <property type="term" value="C:membrane"/>
    <property type="evidence" value="ECO:0007669"/>
    <property type="project" value="InterPro"/>
</dbReference>
<name>A0A1I7RT60_BURXY</name>
<keyword evidence="1" id="KW-0732">Signal</keyword>
<protein>
    <submittedName>
        <fullName evidence="3">(pine wood nematode) hypothetical protein</fullName>
    </submittedName>
    <submittedName>
        <fullName evidence="6">Neur_chan_LBD domain-containing protein</fullName>
    </submittedName>
</protein>
<dbReference type="EMBL" id="CAJFDI010000005">
    <property type="protein sequence ID" value="CAD5231434.1"/>
    <property type="molecule type" value="Genomic_DNA"/>
</dbReference>
<evidence type="ECO:0000256" key="1">
    <source>
        <dbReference type="SAM" id="SignalP"/>
    </source>
</evidence>
<dbReference type="Proteomes" id="UP000659654">
    <property type="component" value="Unassembled WGS sequence"/>
</dbReference>